<protein>
    <submittedName>
        <fullName evidence="1">Uncharacterized protein</fullName>
    </submittedName>
</protein>
<proteinExistence type="predicted"/>
<dbReference type="Proteomes" id="UP000784294">
    <property type="component" value="Unassembled WGS sequence"/>
</dbReference>
<sequence>MIGAHSFTAHDTCALFRAFRSPALLGRSRSILQVTKCTFCMACCHDVHSVSSFAATRSCAIIGCYRHDKWNKLGLYGLNYQLLSASCSAIAPSSSSSSSLPTSLIRFMSVFHGVCRNRGVASFYAQI</sequence>
<gene>
    <name evidence="1" type="ORF">PXEA_LOCUS15002</name>
</gene>
<comment type="caution">
    <text evidence="1">The sequence shown here is derived from an EMBL/GenBank/DDBJ whole genome shotgun (WGS) entry which is preliminary data.</text>
</comment>
<dbReference type="AlphaFoldDB" id="A0A3S4ZWC7"/>
<accession>A0A3S4ZWC7</accession>
<keyword evidence="2" id="KW-1185">Reference proteome</keyword>
<evidence type="ECO:0000313" key="2">
    <source>
        <dbReference type="Proteomes" id="UP000784294"/>
    </source>
</evidence>
<organism evidence="1 2">
    <name type="scientific">Protopolystoma xenopodis</name>
    <dbReference type="NCBI Taxonomy" id="117903"/>
    <lineage>
        <taxon>Eukaryota</taxon>
        <taxon>Metazoa</taxon>
        <taxon>Spiralia</taxon>
        <taxon>Lophotrochozoa</taxon>
        <taxon>Platyhelminthes</taxon>
        <taxon>Monogenea</taxon>
        <taxon>Polyopisthocotylea</taxon>
        <taxon>Polystomatidea</taxon>
        <taxon>Polystomatidae</taxon>
        <taxon>Protopolystoma</taxon>
    </lineage>
</organism>
<name>A0A3S4ZWC7_9PLAT</name>
<evidence type="ECO:0000313" key="1">
    <source>
        <dbReference type="EMBL" id="VEL21562.1"/>
    </source>
</evidence>
<dbReference type="EMBL" id="CAAALY010051948">
    <property type="protein sequence ID" value="VEL21562.1"/>
    <property type="molecule type" value="Genomic_DNA"/>
</dbReference>
<reference evidence="1" key="1">
    <citation type="submission" date="2018-11" db="EMBL/GenBank/DDBJ databases">
        <authorList>
            <consortium name="Pathogen Informatics"/>
        </authorList>
    </citation>
    <scope>NUCLEOTIDE SEQUENCE</scope>
</reference>